<dbReference type="Gene3D" id="1.10.10.410">
    <property type="match status" value="1"/>
</dbReference>
<dbReference type="RefSeq" id="WP_007404070.1">
    <property type="nucleotide sequence ID" value="NZ_BBJS01000011.1"/>
</dbReference>
<protein>
    <submittedName>
        <fullName evidence="1">DNA, contig: SP611</fullName>
    </submittedName>
</protein>
<gene>
    <name evidence="1" type="ORF">SP6_11_00840</name>
</gene>
<dbReference type="InterPro" id="IPR003789">
    <property type="entry name" value="Asn/Gln_tRNA_amidoTrase-B-like"/>
</dbReference>
<dbReference type="GO" id="GO:0016884">
    <property type="term" value="F:carbon-nitrogen ligase activity, with glutamine as amido-N-donor"/>
    <property type="evidence" value="ECO:0007669"/>
    <property type="project" value="InterPro"/>
</dbReference>
<organism evidence="1 2">
    <name type="scientific">Sphingomonas paucimobilis NBRC 13935</name>
    <dbReference type="NCBI Taxonomy" id="1219050"/>
    <lineage>
        <taxon>Bacteria</taxon>
        <taxon>Pseudomonadati</taxon>
        <taxon>Pseudomonadota</taxon>
        <taxon>Alphaproteobacteria</taxon>
        <taxon>Sphingomonadales</taxon>
        <taxon>Sphingomonadaceae</taxon>
        <taxon>Sphingomonas</taxon>
    </lineage>
</organism>
<proteinExistence type="predicted"/>
<dbReference type="GeneID" id="78526240"/>
<dbReference type="Proteomes" id="UP000032025">
    <property type="component" value="Unassembled WGS sequence"/>
</dbReference>
<evidence type="ECO:0000313" key="2">
    <source>
        <dbReference type="Proteomes" id="UP000032025"/>
    </source>
</evidence>
<accession>A0A0C9NCV5</accession>
<dbReference type="AlphaFoldDB" id="A0A0C9NCV5"/>
<dbReference type="InterPro" id="IPR023168">
    <property type="entry name" value="GatB_Yqey_C_2"/>
</dbReference>
<name>A0A0C9NCV5_SPHPI</name>
<reference evidence="1 2" key="1">
    <citation type="submission" date="2014-08" db="EMBL/GenBank/DDBJ databases">
        <title>Whole genome shotgun sequence of Sphingomonas paucimobilis NBRC 13935.</title>
        <authorList>
            <person name="Hosoyama A."/>
            <person name="Hashimoto M."/>
            <person name="Hosoyama Y."/>
            <person name="Noguchi M."/>
            <person name="Uohara A."/>
            <person name="Ohji S."/>
            <person name="Katano-Makiyama Y."/>
            <person name="Ichikawa N."/>
            <person name="Kimura A."/>
            <person name="Yamazoe A."/>
            <person name="Fujita N."/>
        </authorList>
    </citation>
    <scope>NUCLEOTIDE SEQUENCE [LARGE SCALE GENOMIC DNA]</scope>
    <source>
        <strain evidence="1 2">NBRC 13935</strain>
    </source>
</reference>
<comment type="caution">
    <text evidence="1">The sequence shown here is derived from an EMBL/GenBank/DDBJ whole genome shotgun (WGS) entry which is preliminary data.</text>
</comment>
<dbReference type="PANTHER" id="PTHR28055">
    <property type="entry name" value="ALTERED INHERITANCE OF MITOCHONDRIA PROTEIN 41, MITOCHONDRIAL"/>
    <property type="match status" value="1"/>
</dbReference>
<evidence type="ECO:0000313" key="1">
    <source>
        <dbReference type="EMBL" id="GAN12583.1"/>
    </source>
</evidence>
<dbReference type="EMBL" id="BBJS01000011">
    <property type="protein sequence ID" value="GAN12583.1"/>
    <property type="molecule type" value="Genomic_DNA"/>
</dbReference>
<keyword evidence="2" id="KW-1185">Reference proteome</keyword>
<dbReference type="SUPFAM" id="SSF89095">
    <property type="entry name" value="GatB/YqeY motif"/>
    <property type="match status" value="1"/>
</dbReference>
<dbReference type="Gene3D" id="1.10.1510.10">
    <property type="entry name" value="Uncharacterised protein YqeY/AIM41 PF09424, N-terminal domain"/>
    <property type="match status" value="1"/>
</dbReference>
<dbReference type="PANTHER" id="PTHR28055:SF1">
    <property type="entry name" value="ALTERED INHERITANCE OF MITOCHONDRIA PROTEIN 41, MITOCHONDRIAL"/>
    <property type="match status" value="1"/>
</dbReference>
<sequence length="150" mass="16210">MIRDDIKAAQVAAMKAGDKESRAAISLIQAAIKNRDIELRTGDAPADDDMVVIEVLQKMVKQRRESIAMYEQGGRQELADAEKAEVAVIERFLPQTLTEDETKAAIEAIKAEIGASGMKDMGRVMAELKARHAAVLDMSKASGLVKASLA</sequence>
<dbReference type="Pfam" id="PF09424">
    <property type="entry name" value="YqeY"/>
    <property type="match status" value="1"/>
</dbReference>
<dbReference type="InterPro" id="IPR019004">
    <property type="entry name" value="YqeY/Aim41"/>
</dbReference>
<dbReference type="InterPro" id="IPR042184">
    <property type="entry name" value="YqeY/Aim41_N"/>
</dbReference>